<dbReference type="PANTHER" id="PTHR48111:SF39">
    <property type="entry name" value="TRANSCRIPTIONAL REGULATORY PROTEIN CPXR"/>
    <property type="match status" value="1"/>
</dbReference>
<keyword evidence="4" id="KW-0902">Two-component regulatory system</keyword>
<dbReference type="Gene3D" id="1.10.10.10">
    <property type="entry name" value="Winged helix-like DNA-binding domain superfamily/Winged helix DNA-binding domain"/>
    <property type="match status" value="1"/>
</dbReference>
<evidence type="ECO:0000259" key="10">
    <source>
        <dbReference type="PROSITE" id="PS50110"/>
    </source>
</evidence>
<dbReference type="InterPro" id="IPR036388">
    <property type="entry name" value="WH-like_DNA-bd_sf"/>
</dbReference>
<dbReference type="GO" id="GO:0005829">
    <property type="term" value="C:cytosol"/>
    <property type="evidence" value="ECO:0007669"/>
    <property type="project" value="TreeGrafter"/>
</dbReference>
<protein>
    <submittedName>
        <fullName evidence="12">Response regulator receiver-modulated signal transduction transcriptional regulator</fullName>
    </submittedName>
</protein>
<name>A0A1Y0I5F2_9GAMM</name>
<dbReference type="OrthoDB" id="9802426at2"/>
<dbReference type="InterPro" id="IPR039420">
    <property type="entry name" value="WalR-like"/>
</dbReference>
<evidence type="ECO:0000256" key="3">
    <source>
        <dbReference type="ARBA" id="ARBA00022553"/>
    </source>
</evidence>
<evidence type="ECO:0000256" key="1">
    <source>
        <dbReference type="ARBA" id="ARBA00004496"/>
    </source>
</evidence>
<dbReference type="Proteomes" id="UP000196027">
    <property type="component" value="Chromosome"/>
</dbReference>
<sequence>MDPAKLLVIDDDQSLNNQLTTLLRNRSFDVQQQFDGEQGLLCAVQKKFDLILLDAMLPDRDGFSVLHHVRNNSNTPVIMLMNDGTEAERIKGLSIGADDCLPKPFNPEELMLRIDAILRRTGVIQSPVKSQLEIHTNGLKLNKRTQSTYYSDREITLTPTQFKLLWMLVSNPNEILSKAFLYKTILEREFILYDRSLDMHMSRVRKKLEQAGMPKDRLKTIHGTGYCFS</sequence>
<evidence type="ECO:0000259" key="11">
    <source>
        <dbReference type="PROSITE" id="PS51755"/>
    </source>
</evidence>
<keyword evidence="13" id="KW-1185">Reference proteome</keyword>
<evidence type="ECO:0000256" key="6">
    <source>
        <dbReference type="ARBA" id="ARBA00023125"/>
    </source>
</evidence>
<accession>A0A1Y0I5F2</accession>
<feature type="domain" description="OmpR/PhoB-type" evidence="11">
    <location>
        <begin position="129"/>
        <end position="229"/>
    </location>
</feature>
<dbReference type="InterPro" id="IPR001789">
    <property type="entry name" value="Sig_transdc_resp-reg_receiver"/>
</dbReference>
<dbReference type="PROSITE" id="PS51755">
    <property type="entry name" value="OMPR_PHOB"/>
    <property type="match status" value="1"/>
</dbReference>
<evidence type="ECO:0000256" key="9">
    <source>
        <dbReference type="PROSITE-ProRule" id="PRU01091"/>
    </source>
</evidence>
<evidence type="ECO:0000256" key="5">
    <source>
        <dbReference type="ARBA" id="ARBA00023015"/>
    </source>
</evidence>
<dbReference type="SMART" id="SM00448">
    <property type="entry name" value="REC"/>
    <property type="match status" value="1"/>
</dbReference>
<evidence type="ECO:0000313" key="12">
    <source>
        <dbReference type="EMBL" id="ARU54633.1"/>
    </source>
</evidence>
<dbReference type="GO" id="GO:0006355">
    <property type="term" value="P:regulation of DNA-templated transcription"/>
    <property type="evidence" value="ECO:0007669"/>
    <property type="project" value="InterPro"/>
</dbReference>
<dbReference type="Pfam" id="PF00072">
    <property type="entry name" value="Response_reg"/>
    <property type="match status" value="1"/>
</dbReference>
<evidence type="ECO:0000256" key="4">
    <source>
        <dbReference type="ARBA" id="ARBA00023012"/>
    </source>
</evidence>
<evidence type="ECO:0000256" key="8">
    <source>
        <dbReference type="PROSITE-ProRule" id="PRU00169"/>
    </source>
</evidence>
<dbReference type="GO" id="GO:0000976">
    <property type="term" value="F:transcription cis-regulatory region binding"/>
    <property type="evidence" value="ECO:0007669"/>
    <property type="project" value="TreeGrafter"/>
</dbReference>
<dbReference type="AlphaFoldDB" id="A0A1Y0I5F2"/>
<proteinExistence type="predicted"/>
<keyword evidence="6 9" id="KW-0238">DNA-binding</keyword>
<dbReference type="EMBL" id="CP021425">
    <property type="protein sequence ID" value="ARU54633.1"/>
    <property type="molecule type" value="Genomic_DNA"/>
</dbReference>
<dbReference type="Pfam" id="PF00486">
    <property type="entry name" value="Trans_reg_C"/>
    <property type="match status" value="1"/>
</dbReference>
<comment type="subcellular location">
    <subcellularLocation>
        <location evidence="1">Cytoplasm</location>
    </subcellularLocation>
</comment>
<dbReference type="SUPFAM" id="SSF52172">
    <property type="entry name" value="CheY-like"/>
    <property type="match status" value="1"/>
</dbReference>
<feature type="domain" description="Response regulatory" evidence="10">
    <location>
        <begin position="5"/>
        <end position="118"/>
    </location>
</feature>
<keyword evidence="5" id="KW-0805">Transcription regulation</keyword>
<evidence type="ECO:0000313" key="13">
    <source>
        <dbReference type="Proteomes" id="UP000196027"/>
    </source>
</evidence>
<keyword evidence="3 8" id="KW-0597">Phosphoprotein</keyword>
<feature type="DNA-binding region" description="OmpR/PhoB-type" evidence="9">
    <location>
        <begin position="129"/>
        <end position="229"/>
    </location>
</feature>
<dbReference type="GO" id="GO:0032993">
    <property type="term" value="C:protein-DNA complex"/>
    <property type="evidence" value="ECO:0007669"/>
    <property type="project" value="TreeGrafter"/>
</dbReference>
<dbReference type="KEGG" id="ome:OLMES_0530"/>
<dbReference type="SMART" id="SM00862">
    <property type="entry name" value="Trans_reg_C"/>
    <property type="match status" value="1"/>
</dbReference>
<dbReference type="InterPro" id="IPR016032">
    <property type="entry name" value="Sig_transdc_resp-reg_C-effctor"/>
</dbReference>
<dbReference type="Gene3D" id="3.40.50.2300">
    <property type="match status" value="1"/>
</dbReference>
<feature type="modified residue" description="4-aspartylphosphate" evidence="8">
    <location>
        <position position="54"/>
    </location>
</feature>
<organism evidence="12 13">
    <name type="scientific">Oleiphilus messinensis</name>
    <dbReference type="NCBI Taxonomy" id="141451"/>
    <lineage>
        <taxon>Bacteria</taxon>
        <taxon>Pseudomonadati</taxon>
        <taxon>Pseudomonadota</taxon>
        <taxon>Gammaproteobacteria</taxon>
        <taxon>Oceanospirillales</taxon>
        <taxon>Oleiphilaceae</taxon>
        <taxon>Oleiphilus</taxon>
    </lineage>
</organism>
<evidence type="ECO:0000256" key="2">
    <source>
        <dbReference type="ARBA" id="ARBA00022490"/>
    </source>
</evidence>
<keyword evidence="7" id="KW-0804">Transcription</keyword>
<reference evidence="12 13" key="1">
    <citation type="submission" date="2017-05" db="EMBL/GenBank/DDBJ databases">
        <title>Genomic insights into alkan degradation activity of Oleiphilus messinensis.</title>
        <authorList>
            <person name="Kozyavkin S.A."/>
            <person name="Slesarev A.I."/>
            <person name="Golyshin P.N."/>
            <person name="Korzhenkov A."/>
            <person name="Golyshina O.N."/>
            <person name="Toshchakov S.V."/>
        </authorList>
    </citation>
    <scope>NUCLEOTIDE SEQUENCE [LARGE SCALE GENOMIC DNA]</scope>
    <source>
        <strain evidence="12 13">ME102</strain>
    </source>
</reference>
<dbReference type="SUPFAM" id="SSF46894">
    <property type="entry name" value="C-terminal effector domain of the bipartite response regulators"/>
    <property type="match status" value="1"/>
</dbReference>
<dbReference type="InterPro" id="IPR011006">
    <property type="entry name" value="CheY-like_superfamily"/>
</dbReference>
<dbReference type="PANTHER" id="PTHR48111">
    <property type="entry name" value="REGULATOR OF RPOS"/>
    <property type="match status" value="1"/>
</dbReference>
<dbReference type="RefSeq" id="WP_087459811.1">
    <property type="nucleotide sequence ID" value="NZ_CP021425.1"/>
</dbReference>
<evidence type="ECO:0000256" key="7">
    <source>
        <dbReference type="ARBA" id="ARBA00023163"/>
    </source>
</evidence>
<dbReference type="CDD" id="cd00383">
    <property type="entry name" value="trans_reg_C"/>
    <property type="match status" value="1"/>
</dbReference>
<dbReference type="Gene3D" id="6.10.250.690">
    <property type="match status" value="1"/>
</dbReference>
<keyword evidence="2" id="KW-0963">Cytoplasm</keyword>
<dbReference type="InterPro" id="IPR001867">
    <property type="entry name" value="OmpR/PhoB-type_DNA-bd"/>
</dbReference>
<dbReference type="GO" id="GO:0000156">
    <property type="term" value="F:phosphorelay response regulator activity"/>
    <property type="evidence" value="ECO:0007669"/>
    <property type="project" value="TreeGrafter"/>
</dbReference>
<gene>
    <name evidence="12" type="ORF">OLMES_0530</name>
</gene>
<dbReference type="PROSITE" id="PS50110">
    <property type="entry name" value="RESPONSE_REGULATORY"/>
    <property type="match status" value="1"/>
</dbReference>